<dbReference type="EMBL" id="QJUE01000002">
    <property type="protein sequence ID" value="PYE02876.1"/>
    <property type="molecule type" value="Genomic_DNA"/>
</dbReference>
<organism evidence="1 2">
    <name type="scientific">Prochlorococcus marinus XMU1408</name>
    <dbReference type="NCBI Taxonomy" id="2213228"/>
    <lineage>
        <taxon>Bacteria</taxon>
        <taxon>Bacillati</taxon>
        <taxon>Cyanobacteriota</taxon>
        <taxon>Cyanophyceae</taxon>
        <taxon>Synechococcales</taxon>
        <taxon>Prochlorococcaceae</taxon>
        <taxon>Prochlorococcus</taxon>
    </lineage>
</organism>
<proteinExistence type="predicted"/>
<sequence>MSEETWKTQYKQWKKLKPYQIKLIDDGPKSQSQAWLLNSMWCEWMDLKRINVSETFNKGASSWTDPWE</sequence>
<evidence type="ECO:0000313" key="1">
    <source>
        <dbReference type="EMBL" id="PYE02876.1"/>
    </source>
</evidence>
<dbReference type="RefSeq" id="WP_158466373.1">
    <property type="nucleotide sequence ID" value="NZ_QJUE01000002.1"/>
</dbReference>
<comment type="caution">
    <text evidence="1">The sequence shown here is derived from an EMBL/GenBank/DDBJ whole genome shotgun (WGS) entry which is preliminary data.</text>
</comment>
<dbReference type="AlphaFoldDB" id="A0A318R0Q3"/>
<dbReference type="OrthoDB" id="542808at2"/>
<gene>
    <name evidence="1" type="ORF">DNJ73_03770</name>
</gene>
<accession>A0A318R0Q3</accession>
<dbReference type="Proteomes" id="UP000247807">
    <property type="component" value="Unassembled WGS sequence"/>
</dbReference>
<reference evidence="1 2" key="1">
    <citation type="journal article" date="2018" name="Appl. Environ. Microbiol.">
        <title>Genome rearrangement shapes Prochlorococcus ecological adaptation.</title>
        <authorList>
            <person name="Yan W."/>
            <person name="Wei S."/>
            <person name="Wang Q."/>
            <person name="Xiao X."/>
            <person name="Zeng Q."/>
            <person name="Jiao N."/>
            <person name="Zhang R."/>
        </authorList>
    </citation>
    <scope>NUCLEOTIDE SEQUENCE [LARGE SCALE GENOMIC DNA]</scope>
    <source>
        <strain evidence="1 2">XMU1408</strain>
    </source>
</reference>
<protein>
    <submittedName>
        <fullName evidence="1">Uncharacterized protein</fullName>
    </submittedName>
</protein>
<evidence type="ECO:0000313" key="2">
    <source>
        <dbReference type="Proteomes" id="UP000247807"/>
    </source>
</evidence>
<name>A0A318R0Q3_PROMR</name>